<dbReference type="InterPro" id="IPR030395">
    <property type="entry name" value="GP_PDE_dom"/>
</dbReference>
<keyword evidence="2" id="KW-0378">Hydrolase</keyword>
<dbReference type="PROSITE" id="PS51704">
    <property type="entry name" value="GP_PDE"/>
    <property type="match status" value="1"/>
</dbReference>
<sequence>MKQNVFDKPVLFGHRGSSFDHPENTLASFAACLDLQIDGIELDVQRCRSGEVVVIHDFDLKRVAGLDRRVDDLDYEELKQIDVGNGQRVPLFEEVLQLCQNKVLYDIELKAEAVKNLGLEREVFDLLAKTGLQKQALVSSFNPVSLLRFKRICRNRIPTALIYSDSPSVPSILRHGQGRHLVRPTYLKPPKEQFERARTWNYQLCTWTVDDPKEAEVLLGQGAMALISNNPKALRQLFSA</sequence>
<gene>
    <name evidence="2" type="primary">glpQ_6</name>
    <name evidence="2" type="ORF">SDC9_45813</name>
</gene>
<comment type="caution">
    <text evidence="2">The sequence shown here is derived from an EMBL/GenBank/DDBJ whole genome shotgun (WGS) entry which is preliminary data.</text>
</comment>
<feature type="domain" description="GP-PDE" evidence="1">
    <location>
        <begin position="9"/>
        <end position="238"/>
    </location>
</feature>
<dbReference type="Pfam" id="PF03009">
    <property type="entry name" value="GDPD"/>
    <property type="match status" value="1"/>
</dbReference>
<dbReference type="EC" id="3.1.4.46" evidence="2"/>
<dbReference type="PANTHER" id="PTHR46211:SF1">
    <property type="entry name" value="GLYCEROPHOSPHODIESTER PHOSPHODIESTERASE, CYTOPLASMIC"/>
    <property type="match status" value="1"/>
</dbReference>
<dbReference type="InterPro" id="IPR017946">
    <property type="entry name" value="PLC-like_Pdiesterase_TIM-brl"/>
</dbReference>
<name>A0A644W741_9ZZZZ</name>
<dbReference type="PANTHER" id="PTHR46211">
    <property type="entry name" value="GLYCEROPHOSPHORYL DIESTER PHOSPHODIESTERASE"/>
    <property type="match status" value="1"/>
</dbReference>
<evidence type="ECO:0000259" key="1">
    <source>
        <dbReference type="PROSITE" id="PS51704"/>
    </source>
</evidence>
<organism evidence="2">
    <name type="scientific">bioreactor metagenome</name>
    <dbReference type="NCBI Taxonomy" id="1076179"/>
    <lineage>
        <taxon>unclassified sequences</taxon>
        <taxon>metagenomes</taxon>
        <taxon>ecological metagenomes</taxon>
    </lineage>
</organism>
<evidence type="ECO:0000313" key="2">
    <source>
        <dbReference type="EMBL" id="MPL99595.1"/>
    </source>
</evidence>
<dbReference type="Gene3D" id="3.20.20.190">
    <property type="entry name" value="Phosphatidylinositol (PI) phosphodiesterase"/>
    <property type="match status" value="1"/>
</dbReference>
<dbReference type="AlphaFoldDB" id="A0A644W741"/>
<reference evidence="2" key="1">
    <citation type="submission" date="2019-08" db="EMBL/GenBank/DDBJ databases">
        <authorList>
            <person name="Kucharzyk K."/>
            <person name="Murdoch R.W."/>
            <person name="Higgins S."/>
            <person name="Loffler F."/>
        </authorList>
    </citation>
    <scope>NUCLEOTIDE SEQUENCE</scope>
</reference>
<dbReference type="GO" id="GO:0006629">
    <property type="term" value="P:lipid metabolic process"/>
    <property type="evidence" value="ECO:0007669"/>
    <property type="project" value="InterPro"/>
</dbReference>
<protein>
    <submittedName>
        <fullName evidence="2">Glycerophosphodiester phosphodiesterase</fullName>
        <ecNumber evidence="2">3.1.4.46</ecNumber>
    </submittedName>
</protein>
<dbReference type="SUPFAM" id="SSF51695">
    <property type="entry name" value="PLC-like phosphodiesterases"/>
    <property type="match status" value="1"/>
</dbReference>
<accession>A0A644W741</accession>
<proteinExistence type="predicted"/>
<dbReference type="EMBL" id="VSSQ01000676">
    <property type="protein sequence ID" value="MPL99595.1"/>
    <property type="molecule type" value="Genomic_DNA"/>
</dbReference>
<dbReference type="GO" id="GO:0008889">
    <property type="term" value="F:glycerophosphodiester phosphodiesterase activity"/>
    <property type="evidence" value="ECO:0007669"/>
    <property type="project" value="UniProtKB-EC"/>
</dbReference>